<keyword evidence="1" id="KW-0805">Transcription regulation</keyword>
<dbReference type="AlphaFoldDB" id="A0A1Y6KTF0"/>
<evidence type="ECO:0000256" key="3">
    <source>
        <dbReference type="ARBA" id="ARBA00023163"/>
    </source>
</evidence>
<dbReference type="Proteomes" id="UP000196485">
    <property type="component" value="Unassembled WGS sequence"/>
</dbReference>
<dbReference type="SMART" id="SM00347">
    <property type="entry name" value="HTH_MARR"/>
    <property type="match status" value="1"/>
</dbReference>
<sequence>MVNNTTLDNLFQLVHALKRQLHQQIEQLNLDITPMHVRVIKIINNITPCTAIDIATVLDRDKAQITRLLSTLIDKGFISKAPNPEDKRSSYLCVTNSGMEIIKKLADIDFVLQEKITHNVSTDEIALFQQLAKQMIHNLCEQ</sequence>
<dbReference type="RefSeq" id="WP_087819711.1">
    <property type="nucleotide sequence ID" value="NZ_FYAH01000001.1"/>
</dbReference>
<dbReference type="InterPro" id="IPR023187">
    <property type="entry name" value="Tscrpt_reg_MarR-type_CS"/>
</dbReference>
<evidence type="ECO:0000313" key="5">
    <source>
        <dbReference type="EMBL" id="SMY15463.1"/>
    </source>
</evidence>
<keyword evidence="6" id="KW-1185">Reference proteome</keyword>
<proteinExistence type="predicted"/>
<dbReference type="PANTHER" id="PTHR42756:SF1">
    <property type="entry name" value="TRANSCRIPTIONAL REPRESSOR OF EMRAB OPERON"/>
    <property type="match status" value="1"/>
</dbReference>
<dbReference type="InterPro" id="IPR000835">
    <property type="entry name" value="HTH_MarR-typ"/>
</dbReference>
<dbReference type="GO" id="GO:0003700">
    <property type="term" value="F:DNA-binding transcription factor activity"/>
    <property type="evidence" value="ECO:0007669"/>
    <property type="project" value="InterPro"/>
</dbReference>
<feature type="domain" description="HTH marR-type" evidence="4">
    <location>
        <begin position="7"/>
        <end position="137"/>
    </location>
</feature>
<keyword evidence="3" id="KW-0804">Transcription</keyword>
<evidence type="ECO:0000256" key="1">
    <source>
        <dbReference type="ARBA" id="ARBA00023015"/>
    </source>
</evidence>
<dbReference type="PRINTS" id="PR00598">
    <property type="entry name" value="HTHMARR"/>
</dbReference>
<organism evidence="5 6">
    <name type="scientific">Photobacterium aquimaris</name>
    <dbReference type="NCBI Taxonomy" id="512643"/>
    <lineage>
        <taxon>Bacteria</taxon>
        <taxon>Pseudomonadati</taxon>
        <taxon>Pseudomonadota</taxon>
        <taxon>Gammaproteobacteria</taxon>
        <taxon>Vibrionales</taxon>
        <taxon>Vibrionaceae</taxon>
        <taxon>Photobacterium</taxon>
    </lineage>
</organism>
<dbReference type="InterPro" id="IPR036390">
    <property type="entry name" value="WH_DNA-bd_sf"/>
</dbReference>
<name>A0A1Y6KTF0_9GAMM</name>
<dbReference type="PROSITE" id="PS50995">
    <property type="entry name" value="HTH_MARR_2"/>
    <property type="match status" value="1"/>
</dbReference>
<gene>
    <name evidence="5" type="primary">marR</name>
    <name evidence="5" type="ORF">PAQU9191_00686</name>
</gene>
<evidence type="ECO:0000256" key="2">
    <source>
        <dbReference type="ARBA" id="ARBA00023125"/>
    </source>
</evidence>
<reference evidence="6" key="1">
    <citation type="submission" date="2017-06" db="EMBL/GenBank/DDBJ databases">
        <authorList>
            <person name="Rodrigo-Torres L."/>
            <person name="Arahal R. D."/>
            <person name="Lucena T."/>
        </authorList>
    </citation>
    <scope>NUCLEOTIDE SEQUENCE [LARGE SCALE GENOMIC DNA]</scope>
    <source>
        <strain evidence="6">type strain: CECT 9192</strain>
    </source>
</reference>
<accession>A0A1Y6KTF0</accession>
<protein>
    <submittedName>
        <fullName evidence="5">Multiple antibiotic resistance protein MarR</fullName>
    </submittedName>
</protein>
<dbReference type="Gene3D" id="1.10.10.10">
    <property type="entry name" value="Winged helix-like DNA-binding domain superfamily/Winged helix DNA-binding domain"/>
    <property type="match status" value="1"/>
</dbReference>
<dbReference type="GO" id="GO:0003677">
    <property type="term" value="F:DNA binding"/>
    <property type="evidence" value="ECO:0007669"/>
    <property type="project" value="UniProtKB-KW"/>
</dbReference>
<evidence type="ECO:0000313" key="6">
    <source>
        <dbReference type="Proteomes" id="UP000196485"/>
    </source>
</evidence>
<dbReference type="PROSITE" id="PS01117">
    <property type="entry name" value="HTH_MARR_1"/>
    <property type="match status" value="1"/>
</dbReference>
<dbReference type="EMBL" id="FYAH01000001">
    <property type="protein sequence ID" value="SMY15463.1"/>
    <property type="molecule type" value="Genomic_DNA"/>
</dbReference>
<dbReference type="Pfam" id="PF01047">
    <property type="entry name" value="MarR"/>
    <property type="match status" value="1"/>
</dbReference>
<dbReference type="SUPFAM" id="SSF46785">
    <property type="entry name" value="Winged helix' DNA-binding domain"/>
    <property type="match status" value="1"/>
</dbReference>
<dbReference type="PANTHER" id="PTHR42756">
    <property type="entry name" value="TRANSCRIPTIONAL REGULATOR, MARR"/>
    <property type="match status" value="1"/>
</dbReference>
<dbReference type="InterPro" id="IPR036388">
    <property type="entry name" value="WH-like_DNA-bd_sf"/>
</dbReference>
<evidence type="ECO:0000259" key="4">
    <source>
        <dbReference type="PROSITE" id="PS50995"/>
    </source>
</evidence>
<keyword evidence="2" id="KW-0238">DNA-binding</keyword>